<sequence length="450" mass="49457">MGSSEHRALALLLVQFSGAMALSCSVVVTLVAVALLSLAVALAQRCERPPTLPAGPRGVPLLGNLLSVGATFHLGPCPRWAALYGNVFMVLSVALAAAQDEVQHLVETLAKCDGQPVPSRLLLAASVCNCVALYLFGQRYDLDDPRRCSMDRQVEAFFRAGASTPVEFLPVWLRRLARLLLPDCRSTFVERFAQQVTEFSRDQVAIAQKTQNGSRHRSFIDIYLREAQKRAACVDNSLTMTCLVGNVTDLLLGGTAASTLFLHWQLLNVAARADTLQTALQREIDAVVGRGRSPAWGDRRRMPLVMACIWETLRWKSATPLGIPRGAAEDVVVDGLLIPEGTTVMPNLWAVHMDPNVWKDPAKFDPTRFLPADGSALTTRPEHVIPFSLGKRSCPGEALAIVEMFLYTTHLLHAFRILPEEGQEGLLERVEHLGARSNDLASVRLRFLRR</sequence>
<gene>
    <name evidence="1" type="ORF">HPB49_005859</name>
</gene>
<evidence type="ECO:0000313" key="2">
    <source>
        <dbReference type="Proteomes" id="UP000821865"/>
    </source>
</evidence>
<evidence type="ECO:0000313" key="1">
    <source>
        <dbReference type="EMBL" id="KAH7953197.1"/>
    </source>
</evidence>
<accession>A0ACB8CW20</accession>
<organism evidence="1 2">
    <name type="scientific">Dermacentor silvarum</name>
    <name type="common">Tick</name>
    <dbReference type="NCBI Taxonomy" id="543639"/>
    <lineage>
        <taxon>Eukaryota</taxon>
        <taxon>Metazoa</taxon>
        <taxon>Ecdysozoa</taxon>
        <taxon>Arthropoda</taxon>
        <taxon>Chelicerata</taxon>
        <taxon>Arachnida</taxon>
        <taxon>Acari</taxon>
        <taxon>Parasitiformes</taxon>
        <taxon>Ixodida</taxon>
        <taxon>Ixodoidea</taxon>
        <taxon>Ixodidae</taxon>
        <taxon>Rhipicephalinae</taxon>
        <taxon>Dermacentor</taxon>
    </lineage>
</organism>
<dbReference type="Proteomes" id="UP000821865">
    <property type="component" value="Chromosome 4"/>
</dbReference>
<reference evidence="1" key="1">
    <citation type="submission" date="2020-05" db="EMBL/GenBank/DDBJ databases">
        <title>Large-scale comparative analyses of tick genomes elucidate their genetic diversity and vector capacities.</title>
        <authorList>
            <person name="Jia N."/>
            <person name="Wang J."/>
            <person name="Shi W."/>
            <person name="Du L."/>
            <person name="Sun Y."/>
            <person name="Zhan W."/>
            <person name="Jiang J."/>
            <person name="Wang Q."/>
            <person name="Zhang B."/>
            <person name="Ji P."/>
            <person name="Sakyi L.B."/>
            <person name="Cui X."/>
            <person name="Yuan T."/>
            <person name="Jiang B."/>
            <person name="Yang W."/>
            <person name="Lam T.T.-Y."/>
            <person name="Chang Q."/>
            <person name="Ding S."/>
            <person name="Wang X."/>
            <person name="Zhu J."/>
            <person name="Ruan X."/>
            <person name="Zhao L."/>
            <person name="Wei J."/>
            <person name="Que T."/>
            <person name="Du C."/>
            <person name="Cheng J."/>
            <person name="Dai P."/>
            <person name="Han X."/>
            <person name="Huang E."/>
            <person name="Gao Y."/>
            <person name="Liu J."/>
            <person name="Shao H."/>
            <person name="Ye R."/>
            <person name="Li L."/>
            <person name="Wei W."/>
            <person name="Wang X."/>
            <person name="Wang C."/>
            <person name="Yang T."/>
            <person name="Huo Q."/>
            <person name="Li W."/>
            <person name="Guo W."/>
            <person name="Chen H."/>
            <person name="Zhou L."/>
            <person name="Ni X."/>
            <person name="Tian J."/>
            <person name="Zhou Y."/>
            <person name="Sheng Y."/>
            <person name="Liu T."/>
            <person name="Pan Y."/>
            <person name="Xia L."/>
            <person name="Li J."/>
            <person name="Zhao F."/>
            <person name="Cao W."/>
        </authorList>
    </citation>
    <scope>NUCLEOTIDE SEQUENCE</scope>
    <source>
        <strain evidence="1">Dsil-2018</strain>
    </source>
</reference>
<proteinExistence type="predicted"/>
<keyword evidence="2" id="KW-1185">Reference proteome</keyword>
<dbReference type="EMBL" id="CM023473">
    <property type="protein sequence ID" value="KAH7953197.1"/>
    <property type="molecule type" value="Genomic_DNA"/>
</dbReference>
<name>A0ACB8CW20_DERSI</name>
<comment type="caution">
    <text evidence="1">The sequence shown here is derived from an EMBL/GenBank/DDBJ whole genome shotgun (WGS) entry which is preliminary data.</text>
</comment>
<protein>
    <submittedName>
        <fullName evidence="1">Uncharacterized protein</fullName>
    </submittedName>
</protein>